<dbReference type="Gene3D" id="3.30.70.2450">
    <property type="match status" value="1"/>
</dbReference>
<organism evidence="5 6">
    <name type="scientific">Croceibacterium salegens</name>
    <dbReference type="NCBI Taxonomy" id="1737568"/>
    <lineage>
        <taxon>Bacteria</taxon>
        <taxon>Pseudomonadati</taxon>
        <taxon>Pseudomonadota</taxon>
        <taxon>Alphaproteobacteria</taxon>
        <taxon>Sphingomonadales</taxon>
        <taxon>Erythrobacteraceae</taxon>
        <taxon>Croceibacterium</taxon>
    </lineage>
</organism>
<evidence type="ECO:0000256" key="2">
    <source>
        <dbReference type="ARBA" id="ARBA00022630"/>
    </source>
</evidence>
<reference evidence="5 6" key="1">
    <citation type="submission" date="2019-12" db="EMBL/GenBank/DDBJ databases">
        <title>Genomic-based taxomic classification of the family Erythrobacteraceae.</title>
        <authorList>
            <person name="Xu L."/>
        </authorList>
    </citation>
    <scope>NUCLEOTIDE SEQUENCE [LARGE SCALE GENOMIC DNA]</scope>
    <source>
        <strain evidence="5 6">MCCC 1K01500</strain>
    </source>
</reference>
<dbReference type="InterPro" id="IPR050641">
    <property type="entry name" value="RIFMO-like"/>
</dbReference>
<dbReference type="PANTHER" id="PTHR43004:SF19">
    <property type="entry name" value="BINDING MONOOXYGENASE, PUTATIVE (JCVI)-RELATED"/>
    <property type="match status" value="1"/>
</dbReference>
<comment type="caution">
    <text evidence="5">The sequence shown here is derived from an EMBL/GenBank/DDBJ whole genome shotgun (WGS) entry which is preliminary data.</text>
</comment>
<dbReference type="OrthoDB" id="9791689at2"/>
<dbReference type="EMBL" id="WTYM01000041">
    <property type="protein sequence ID" value="MXO59906.1"/>
    <property type="molecule type" value="Genomic_DNA"/>
</dbReference>
<dbReference type="InterPro" id="IPR002938">
    <property type="entry name" value="FAD-bd"/>
</dbReference>
<dbReference type="Pfam" id="PF01494">
    <property type="entry name" value="FAD_binding_3"/>
    <property type="match status" value="1"/>
</dbReference>
<dbReference type="Gene3D" id="3.50.50.60">
    <property type="entry name" value="FAD/NAD(P)-binding domain"/>
    <property type="match status" value="1"/>
</dbReference>
<keyword evidence="3" id="KW-0274">FAD</keyword>
<sequence>MGDCDVLVVGGGPTGFVTALGLAQAGVSVCLIEAGPAIISSPRACVYHWSMLDGLERLGIREEAERIGYTKDDYLWLRKATGEEMPYDLKVLDRVTRFNYNIQLGQDMLADICLRRLQAMRKAEIRWNTAFTGLVQDADGVTVGADGPDGPVELRAKWVVGADGASSSVRQASGLSFDGMTWPERFVATNVRHDFESGGYWQSTMVIDEKWGAVIVKITRDGLWRCTFMEDMALPEESYLDRIPDAYANLLPGEGGYELVQSSPYKMHQRCASTFRLGRTVLAGDAAHVTNPTGGFGLTTGLFDAYSLWPTLAAIVLDGADPALLDTWAEERRAIFLDKTSPQACAYKDFVFHACGGSGERLDAALDGMRRMVRDPDYRLERLMFTKGLETTSPAER</sequence>
<dbReference type="PRINTS" id="PR00420">
    <property type="entry name" value="RNGMNOXGNASE"/>
</dbReference>
<evidence type="ECO:0000259" key="4">
    <source>
        <dbReference type="Pfam" id="PF01494"/>
    </source>
</evidence>
<proteinExistence type="predicted"/>
<dbReference type="SUPFAM" id="SSF51905">
    <property type="entry name" value="FAD/NAD(P)-binding domain"/>
    <property type="match status" value="1"/>
</dbReference>
<name>A0A6I4SYP7_9SPHN</name>
<feature type="domain" description="FAD-binding" evidence="4">
    <location>
        <begin position="3"/>
        <end position="335"/>
    </location>
</feature>
<dbReference type="Proteomes" id="UP000433652">
    <property type="component" value="Unassembled WGS sequence"/>
</dbReference>
<evidence type="ECO:0000313" key="5">
    <source>
        <dbReference type="EMBL" id="MXO59906.1"/>
    </source>
</evidence>
<dbReference type="InterPro" id="IPR036188">
    <property type="entry name" value="FAD/NAD-bd_sf"/>
</dbReference>
<dbReference type="GO" id="GO:0071949">
    <property type="term" value="F:FAD binding"/>
    <property type="evidence" value="ECO:0007669"/>
    <property type="project" value="InterPro"/>
</dbReference>
<dbReference type="PANTHER" id="PTHR43004">
    <property type="entry name" value="TRK SYSTEM POTASSIUM UPTAKE PROTEIN"/>
    <property type="match status" value="1"/>
</dbReference>
<evidence type="ECO:0000313" key="6">
    <source>
        <dbReference type="Proteomes" id="UP000433652"/>
    </source>
</evidence>
<dbReference type="AlphaFoldDB" id="A0A6I4SYP7"/>
<dbReference type="GO" id="GO:0016709">
    <property type="term" value="F:oxidoreductase activity, acting on paired donors, with incorporation or reduction of molecular oxygen, NAD(P)H as one donor, and incorporation of one atom of oxygen"/>
    <property type="evidence" value="ECO:0007669"/>
    <property type="project" value="UniProtKB-ARBA"/>
</dbReference>
<dbReference type="RefSeq" id="WP_159794780.1">
    <property type="nucleotide sequence ID" value="NZ_WTYM01000041.1"/>
</dbReference>
<evidence type="ECO:0000256" key="3">
    <source>
        <dbReference type="ARBA" id="ARBA00022827"/>
    </source>
</evidence>
<protein>
    <submittedName>
        <fullName evidence="5">FAD-binding protein</fullName>
    </submittedName>
</protein>
<gene>
    <name evidence="5" type="ORF">GRI89_10180</name>
</gene>
<evidence type="ECO:0000256" key="1">
    <source>
        <dbReference type="ARBA" id="ARBA00001974"/>
    </source>
</evidence>
<accession>A0A6I4SYP7</accession>
<comment type="cofactor">
    <cofactor evidence="1">
        <name>FAD</name>
        <dbReference type="ChEBI" id="CHEBI:57692"/>
    </cofactor>
</comment>
<keyword evidence="6" id="KW-1185">Reference proteome</keyword>
<keyword evidence="2" id="KW-0285">Flavoprotein</keyword>